<reference evidence="1" key="1">
    <citation type="journal article" date="2021" name="Proc. Natl. Acad. Sci. U.S.A.">
        <title>A Catalog of Tens of Thousands of Viruses from Human Metagenomes Reveals Hidden Associations with Chronic Diseases.</title>
        <authorList>
            <person name="Tisza M.J."/>
            <person name="Buck C.B."/>
        </authorList>
    </citation>
    <scope>NUCLEOTIDE SEQUENCE</scope>
    <source>
        <strain evidence="1">CtAFE3</strain>
    </source>
</reference>
<protein>
    <submittedName>
        <fullName evidence="1">Uncharacterized protein</fullName>
    </submittedName>
</protein>
<sequence length="114" mass="13458">MTTKELIFNTITGLELDIPLSYGFSDRDEFPKLVYFHVGTIEKRSSNKKFKKHHTYQLNLFDVKPHDLDNSEILMKLQTAIDDTTLNTGAWHEIIDVDEDTKETQFMYYMEIYS</sequence>
<accession>A0A8S5S7P3</accession>
<name>A0A8S5S7P3_9CAUD</name>
<evidence type="ECO:0000313" key="1">
    <source>
        <dbReference type="EMBL" id="DAF46695.1"/>
    </source>
</evidence>
<proteinExistence type="predicted"/>
<organism evidence="1">
    <name type="scientific">Siphoviridae sp. ctAFE3</name>
    <dbReference type="NCBI Taxonomy" id="2827796"/>
    <lineage>
        <taxon>Viruses</taxon>
        <taxon>Duplodnaviria</taxon>
        <taxon>Heunggongvirae</taxon>
        <taxon>Uroviricota</taxon>
        <taxon>Caudoviricetes</taxon>
    </lineage>
</organism>
<dbReference type="EMBL" id="BK032542">
    <property type="protein sequence ID" value="DAF46695.1"/>
    <property type="molecule type" value="Genomic_DNA"/>
</dbReference>